<gene>
    <name evidence="1" type="ORF">RHMOL_Rhmol06G0287700</name>
</gene>
<accession>A0ACC0NHH6</accession>
<name>A0ACC0NHH6_RHOML</name>
<sequence>MARQGVRYGRYAVAEDVYNRSKAAREARMEERFQQLEQCVMDAIGVLTDQVAVMAVGGNPPRRCSIQPRFLKEKEVSNDVSITKHLAGNHQWTTKVDKATIEWPFTSNIIPDPVVDIQ</sequence>
<evidence type="ECO:0000313" key="2">
    <source>
        <dbReference type="Proteomes" id="UP001062846"/>
    </source>
</evidence>
<reference evidence="1" key="1">
    <citation type="submission" date="2022-02" db="EMBL/GenBank/DDBJ databases">
        <title>Plant Genome Project.</title>
        <authorList>
            <person name="Zhang R.-G."/>
        </authorList>
    </citation>
    <scope>NUCLEOTIDE SEQUENCE</scope>
    <source>
        <strain evidence="1">AT1</strain>
    </source>
</reference>
<keyword evidence="2" id="KW-1185">Reference proteome</keyword>
<comment type="caution">
    <text evidence="1">The sequence shown here is derived from an EMBL/GenBank/DDBJ whole genome shotgun (WGS) entry which is preliminary data.</text>
</comment>
<proteinExistence type="predicted"/>
<dbReference type="Proteomes" id="UP001062846">
    <property type="component" value="Chromosome 6"/>
</dbReference>
<organism evidence="1 2">
    <name type="scientific">Rhododendron molle</name>
    <name type="common">Chinese azalea</name>
    <name type="synonym">Azalea mollis</name>
    <dbReference type="NCBI Taxonomy" id="49168"/>
    <lineage>
        <taxon>Eukaryota</taxon>
        <taxon>Viridiplantae</taxon>
        <taxon>Streptophyta</taxon>
        <taxon>Embryophyta</taxon>
        <taxon>Tracheophyta</taxon>
        <taxon>Spermatophyta</taxon>
        <taxon>Magnoliopsida</taxon>
        <taxon>eudicotyledons</taxon>
        <taxon>Gunneridae</taxon>
        <taxon>Pentapetalae</taxon>
        <taxon>asterids</taxon>
        <taxon>Ericales</taxon>
        <taxon>Ericaceae</taxon>
        <taxon>Ericoideae</taxon>
        <taxon>Rhodoreae</taxon>
        <taxon>Rhododendron</taxon>
    </lineage>
</organism>
<evidence type="ECO:0000313" key="1">
    <source>
        <dbReference type="EMBL" id="KAI8552710.1"/>
    </source>
</evidence>
<protein>
    <submittedName>
        <fullName evidence="1">Uncharacterized protein</fullName>
    </submittedName>
</protein>
<dbReference type="EMBL" id="CM046393">
    <property type="protein sequence ID" value="KAI8552710.1"/>
    <property type="molecule type" value="Genomic_DNA"/>
</dbReference>